<keyword evidence="7" id="KW-0528">Neurotoxin</keyword>
<dbReference type="PROSITE" id="PS50297">
    <property type="entry name" value="ANK_REP_REGION"/>
    <property type="match status" value="1"/>
</dbReference>
<evidence type="ECO:0000256" key="10">
    <source>
        <dbReference type="ARBA" id="ARBA00023043"/>
    </source>
</evidence>
<keyword evidence="3" id="KW-0268">Exocytosis</keyword>
<keyword evidence="11" id="KW-1053">Target membrane</keyword>
<dbReference type="Pfam" id="PF12796">
    <property type="entry name" value="Ank_2"/>
    <property type="match status" value="1"/>
</dbReference>
<sequence>MLAAYCNRKDIVDHLLHLGARVNSIDDHGYTLLHWASSNTGWTDIVRLILDNGEADLNAVDHLGRTPLLWAARRGDEGVAALLIRAGADVNRSDTFKRTALHYAVERGLTTVIQILLEKEGLDLSAQDIKGNTPLHVACMYRPEAIKQLLEAGADTHMKNDQGETALSVIIGHNTLTIEKIRLFVQKGAFLENCDYMRISFKPFLKENILKDVELCTQSVVNKFHHQSLPALNSITYFARRLPNVNNFKLGARHIDEVENLVKCEIERNTFCNVVKVHPISLSALCVLSLITCQSGKKRAASPGFGHTPFKIIHN</sequence>
<reference evidence="13 14" key="1">
    <citation type="journal article" date="2022" name="Nat. Ecol. Evol.">
        <title>A masculinizing supergene underlies an exaggerated male reproductive morph in a spider.</title>
        <authorList>
            <person name="Hendrickx F."/>
            <person name="De Corte Z."/>
            <person name="Sonet G."/>
            <person name="Van Belleghem S.M."/>
            <person name="Kostlbacher S."/>
            <person name="Vangestel C."/>
        </authorList>
    </citation>
    <scope>NUCLEOTIDE SEQUENCE [LARGE SCALE GENOMIC DNA]</scope>
    <source>
        <strain evidence="13">W744_W776</strain>
    </source>
</reference>
<evidence type="ECO:0000256" key="9">
    <source>
        <dbReference type="ARBA" id="ARBA00023028"/>
    </source>
</evidence>
<keyword evidence="8" id="KW-0677">Repeat</keyword>
<evidence type="ECO:0000313" key="14">
    <source>
        <dbReference type="Proteomes" id="UP000827092"/>
    </source>
</evidence>
<evidence type="ECO:0000256" key="6">
    <source>
        <dbReference type="ARBA" id="ARBA00022656"/>
    </source>
</evidence>
<evidence type="ECO:0000256" key="3">
    <source>
        <dbReference type="ARBA" id="ARBA00022483"/>
    </source>
</evidence>
<proteinExistence type="predicted"/>
<evidence type="ECO:0000256" key="7">
    <source>
        <dbReference type="ARBA" id="ARBA00022699"/>
    </source>
</evidence>
<keyword evidence="14" id="KW-1185">Reference proteome</keyword>
<dbReference type="AlphaFoldDB" id="A0AAV6URH9"/>
<comment type="subcellular location">
    <subcellularLocation>
        <location evidence="2">Secreted</location>
    </subcellularLocation>
    <subcellularLocation>
        <location evidence="1">Target cell membrane</location>
    </subcellularLocation>
</comment>
<dbReference type="GO" id="GO:0005576">
    <property type="term" value="C:extracellular region"/>
    <property type="evidence" value="ECO:0007669"/>
    <property type="project" value="UniProtKB-SubCell"/>
</dbReference>
<comment type="caution">
    <text evidence="13">The sequence shown here is derived from an EMBL/GenBank/DDBJ whole genome shotgun (WGS) entry which is preliminary data.</text>
</comment>
<keyword evidence="4" id="KW-0964">Secreted</keyword>
<gene>
    <name evidence="13" type="ORF">JTE90_028896</name>
</gene>
<evidence type="ECO:0000256" key="5">
    <source>
        <dbReference type="ARBA" id="ARBA00022537"/>
    </source>
</evidence>
<evidence type="ECO:0000256" key="11">
    <source>
        <dbReference type="ARBA" id="ARBA00023298"/>
    </source>
</evidence>
<keyword evidence="6" id="KW-0800">Toxin</keyword>
<organism evidence="13 14">
    <name type="scientific">Oedothorax gibbosus</name>
    <dbReference type="NCBI Taxonomy" id="931172"/>
    <lineage>
        <taxon>Eukaryota</taxon>
        <taxon>Metazoa</taxon>
        <taxon>Ecdysozoa</taxon>
        <taxon>Arthropoda</taxon>
        <taxon>Chelicerata</taxon>
        <taxon>Arachnida</taxon>
        <taxon>Araneae</taxon>
        <taxon>Araneomorphae</taxon>
        <taxon>Entelegynae</taxon>
        <taxon>Araneoidea</taxon>
        <taxon>Linyphiidae</taxon>
        <taxon>Erigoninae</taxon>
        <taxon>Oedothorax</taxon>
    </lineage>
</organism>
<keyword evidence="11" id="KW-0472">Membrane</keyword>
<keyword evidence="9" id="KW-0638">Presynaptic neurotoxin</keyword>
<dbReference type="Pfam" id="PF00023">
    <property type="entry name" value="Ank"/>
    <property type="match status" value="2"/>
</dbReference>
<dbReference type="GO" id="GO:0044218">
    <property type="term" value="C:other organism cell membrane"/>
    <property type="evidence" value="ECO:0007669"/>
    <property type="project" value="UniProtKB-KW"/>
</dbReference>
<accession>A0AAV6URH9</accession>
<keyword evidence="10 12" id="KW-0040">ANK repeat</keyword>
<protein>
    <submittedName>
        <fullName evidence="13">Uncharacterized protein</fullName>
    </submittedName>
</protein>
<dbReference type="EMBL" id="JAFNEN010000321">
    <property type="protein sequence ID" value="KAG8185896.1"/>
    <property type="molecule type" value="Genomic_DNA"/>
</dbReference>
<evidence type="ECO:0000256" key="12">
    <source>
        <dbReference type="PROSITE-ProRule" id="PRU00023"/>
    </source>
</evidence>
<dbReference type="GO" id="GO:0090729">
    <property type="term" value="F:toxin activity"/>
    <property type="evidence" value="ECO:0007669"/>
    <property type="project" value="UniProtKB-KW"/>
</dbReference>
<feature type="repeat" description="ANK" evidence="12">
    <location>
        <begin position="63"/>
        <end position="95"/>
    </location>
</feature>
<evidence type="ECO:0000313" key="13">
    <source>
        <dbReference type="EMBL" id="KAG8185896.1"/>
    </source>
</evidence>
<dbReference type="PANTHER" id="PTHR24126">
    <property type="entry name" value="ANKYRIN REPEAT, PH AND SEC7 DOMAIN CONTAINING PROTEIN SECG-RELATED"/>
    <property type="match status" value="1"/>
</dbReference>
<dbReference type="InterPro" id="IPR002110">
    <property type="entry name" value="Ankyrin_rpt"/>
</dbReference>
<evidence type="ECO:0000256" key="2">
    <source>
        <dbReference type="ARBA" id="ARBA00004613"/>
    </source>
</evidence>
<evidence type="ECO:0000256" key="1">
    <source>
        <dbReference type="ARBA" id="ARBA00004175"/>
    </source>
</evidence>
<name>A0AAV6URH9_9ARAC</name>
<dbReference type="PROSITE" id="PS50088">
    <property type="entry name" value="ANK_REPEAT"/>
    <property type="match status" value="2"/>
</dbReference>
<evidence type="ECO:0000256" key="4">
    <source>
        <dbReference type="ARBA" id="ARBA00022525"/>
    </source>
</evidence>
<feature type="repeat" description="ANK" evidence="12">
    <location>
        <begin position="130"/>
        <end position="161"/>
    </location>
</feature>
<dbReference type="GO" id="GO:0044231">
    <property type="term" value="C:host cell presynaptic membrane"/>
    <property type="evidence" value="ECO:0007669"/>
    <property type="project" value="UniProtKB-KW"/>
</dbReference>
<keyword evidence="5" id="KW-1052">Target cell membrane</keyword>
<dbReference type="GO" id="GO:0006887">
    <property type="term" value="P:exocytosis"/>
    <property type="evidence" value="ECO:0007669"/>
    <property type="project" value="UniProtKB-KW"/>
</dbReference>
<dbReference type="SUPFAM" id="SSF48403">
    <property type="entry name" value="Ankyrin repeat"/>
    <property type="match status" value="1"/>
</dbReference>
<dbReference type="Proteomes" id="UP000827092">
    <property type="component" value="Unassembled WGS sequence"/>
</dbReference>
<dbReference type="SMART" id="SM00248">
    <property type="entry name" value="ANK"/>
    <property type="match status" value="6"/>
</dbReference>
<dbReference type="Gene3D" id="1.25.40.20">
    <property type="entry name" value="Ankyrin repeat-containing domain"/>
    <property type="match status" value="3"/>
</dbReference>
<evidence type="ECO:0000256" key="8">
    <source>
        <dbReference type="ARBA" id="ARBA00022737"/>
    </source>
</evidence>
<dbReference type="InterPro" id="IPR036770">
    <property type="entry name" value="Ankyrin_rpt-contain_sf"/>
</dbReference>